<dbReference type="KEGG" id="lrz:BJI69_05775"/>
<evidence type="ECO:0000313" key="2">
    <source>
        <dbReference type="Proteomes" id="UP000182987"/>
    </source>
</evidence>
<dbReference type="EMBL" id="CP017480">
    <property type="protein sequence ID" value="APG03473.1"/>
    <property type="molecule type" value="Genomic_DNA"/>
</dbReference>
<dbReference type="RefSeq" id="WP_046966963.1">
    <property type="nucleotide sequence ID" value="NZ_CP017480.1"/>
</dbReference>
<dbReference type="SUPFAM" id="SSF54637">
    <property type="entry name" value="Thioesterase/thiol ester dehydrase-isomerase"/>
    <property type="match status" value="1"/>
</dbReference>
<keyword evidence="2" id="KW-1185">Reference proteome</keyword>
<dbReference type="Proteomes" id="UP000182987">
    <property type="component" value="Chromosome"/>
</dbReference>
<reference evidence="2" key="1">
    <citation type="submission" date="2016-09" db="EMBL/GenBank/DDBJ databases">
        <authorList>
            <person name="Lysoe E."/>
        </authorList>
    </citation>
    <scope>NUCLEOTIDE SEQUENCE [LARGE SCALE GENOMIC DNA]</scope>
    <source>
        <strain evidence="2">LJ96T</strain>
    </source>
</reference>
<organism evidence="1 2">
    <name type="scientific">Luteibacter rhizovicinus DSM 16549</name>
    <dbReference type="NCBI Taxonomy" id="1440763"/>
    <lineage>
        <taxon>Bacteria</taxon>
        <taxon>Pseudomonadati</taxon>
        <taxon>Pseudomonadota</taxon>
        <taxon>Gammaproteobacteria</taxon>
        <taxon>Lysobacterales</taxon>
        <taxon>Rhodanobacteraceae</taxon>
        <taxon>Luteibacter</taxon>
    </lineage>
</organism>
<protein>
    <submittedName>
        <fullName evidence="1">Phosphotransferase</fullName>
    </submittedName>
</protein>
<proteinExistence type="predicted"/>
<evidence type="ECO:0000313" key="1">
    <source>
        <dbReference type="EMBL" id="APG03473.1"/>
    </source>
</evidence>
<dbReference type="Gene3D" id="3.10.129.10">
    <property type="entry name" value="Hotdog Thioesterase"/>
    <property type="match status" value="1"/>
</dbReference>
<accession>A0A1L3EQX4</accession>
<name>A0A1L3EQX4_9GAMM</name>
<dbReference type="AlphaFoldDB" id="A0A1L3EQX4"/>
<dbReference type="STRING" id="1440763.BJI69_05775"/>
<dbReference type="InterPro" id="IPR029069">
    <property type="entry name" value="HotDog_dom_sf"/>
</dbReference>
<gene>
    <name evidence="1" type="ORF">BJI69_05775</name>
</gene>
<dbReference type="OrthoDB" id="9800188at2"/>
<dbReference type="InterPro" id="IPR016776">
    <property type="entry name" value="ApeP-like_dehydratase"/>
</dbReference>
<dbReference type="Pfam" id="PF22817">
    <property type="entry name" value="ApeP-like"/>
    <property type="match status" value="1"/>
</dbReference>
<sequence>MLAKTDFIDLIPHAGDMCLLDGVVAWDDTTIHAMSRGHVLATHPLCGEQGLHAVHLAEYGAQAMAVHGALRARKQGATEPRPGMLVSLRGVKLAVQRIDELEGVLDVYAECLIADANGAQYLFRVAHNDKEIASGRAAVIHPSVHQGDMMAGPEGPAKGD</sequence>